<dbReference type="EMBL" id="KE344074">
    <property type="protein sequence ID" value="EXB52896.1"/>
    <property type="molecule type" value="Genomic_DNA"/>
</dbReference>
<proteinExistence type="predicted"/>
<dbReference type="AlphaFoldDB" id="W9QS85"/>
<sequence>MVESRVKCVSREIVEVIGKGVTNKFNPLNWLESGMEDSEDEEVESCGRAESGPQSFPSPAHKRVNSDGEKHCGPKLRTLFDNCKFRPKPLEKFSKGCISGGGSDKGKTRSGGPSLNKTMYEERQNRQSQDERTIAVLMHYVRRMLKKMDGYNPNAGEKEACEVFGEGNG</sequence>
<feature type="region of interest" description="Disordered" evidence="1">
    <location>
        <begin position="149"/>
        <end position="169"/>
    </location>
</feature>
<feature type="region of interest" description="Disordered" evidence="1">
    <location>
        <begin position="96"/>
        <end position="131"/>
    </location>
</feature>
<organism evidence="2 3">
    <name type="scientific">Morus notabilis</name>
    <dbReference type="NCBI Taxonomy" id="981085"/>
    <lineage>
        <taxon>Eukaryota</taxon>
        <taxon>Viridiplantae</taxon>
        <taxon>Streptophyta</taxon>
        <taxon>Embryophyta</taxon>
        <taxon>Tracheophyta</taxon>
        <taxon>Spermatophyta</taxon>
        <taxon>Magnoliopsida</taxon>
        <taxon>eudicotyledons</taxon>
        <taxon>Gunneridae</taxon>
        <taxon>Pentapetalae</taxon>
        <taxon>rosids</taxon>
        <taxon>fabids</taxon>
        <taxon>Rosales</taxon>
        <taxon>Moraceae</taxon>
        <taxon>Moreae</taxon>
        <taxon>Morus</taxon>
    </lineage>
</organism>
<evidence type="ECO:0000313" key="3">
    <source>
        <dbReference type="Proteomes" id="UP000030645"/>
    </source>
</evidence>
<name>W9QS85_9ROSA</name>
<protein>
    <submittedName>
        <fullName evidence="2">Uncharacterized protein</fullName>
    </submittedName>
</protein>
<dbReference type="Proteomes" id="UP000030645">
    <property type="component" value="Unassembled WGS sequence"/>
</dbReference>
<evidence type="ECO:0000256" key="1">
    <source>
        <dbReference type="SAM" id="MobiDB-lite"/>
    </source>
</evidence>
<keyword evidence="3" id="KW-1185">Reference proteome</keyword>
<reference evidence="3" key="1">
    <citation type="submission" date="2013-01" db="EMBL/GenBank/DDBJ databases">
        <title>Draft Genome Sequence of a Mulberry Tree, Morus notabilis C.K. Schneid.</title>
        <authorList>
            <person name="He N."/>
            <person name="Zhao S."/>
        </authorList>
    </citation>
    <scope>NUCLEOTIDE SEQUENCE</scope>
</reference>
<evidence type="ECO:0000313" key="2">
    <source>
        <dbReference type="EMBL" id="EXB52896.1"/>
    </source>
</evidence>
<feature type="region of interest" description="Disordered" evidence="1">
    <location>
        <begin position="36"/>
        <end position="70"/>
    </location>
</feature>
<accession>W9QS85</accession>
<gene>
    <name evidence="2" type="ORF">L484_004960</name>
</gene>
<feature type="compositionally biased region" description="Basic and acidic residues" evidence="1">
    <location>
        <begin position="119"/>
        <end position="131"/>
    </location>
</feature>